<evidence type="ECO:0000256" key="14">
    <source>
        <dbReference type="ARBA" id="ARBA00023136"/>
    </source>
</evidence>
<dbReference type="PIRSF" id="PIRSF036431">
    <property type="entry name" value="STHK_DctB"/>
    <property type="match status" value="1"/>
</dbReference>
<proteinExistence type="predicted"/>
<dbReference type="Gene3D" id="3.30.450.20">
    <property type="entry name" value="PAS domain"/>
    <property type="match status" value="1"/>
</dbReference>
<protein>
    <recommendedName>
        <fullName evidence="16">C4-dicarboxylate transport sensor protein DctB</fullName>
        <ecNumber evidence="3">2.7.13.3</ecNumber>
    </recommendedName>
</protein>
<accession>A0A2P8FFF8</accession>
<evidence type="ECO:0000313" key="20">
    <source>
        <dbReference type="Proteomes" id="UP000240418"/>
    </source>
</evidence>
<dbReference type="InterPro" id="IPR003661">
    <property type="entry name" value="HisK_dim/P_dom"/>
</dbReference>
<keyword evidence="17" id="KW-0175">Coiled coil</keyword>
<dbReference type="InterPro" id="IPR003594">
    <property type="entry name" value="HATPase_dom"/>
</dbReference>
<dbReference type="SMART" id="SM00388">
    <property type="entry name" value="HisKA"/>
    <property type="match status" value="1"/>
</dbReference>
<dbReference type="PANTHER" id="PTHR43065">
    <property type="entry name" value="SENSOR HISTIDINE KINASE"/>
    <property type="match status" value="1"/>
</dbReference>
<keyword evidence="20" id="KW-1185">Reference proteome</keyword>
<evidence type="ECO:0000256" key="15">
    <source>
        <dbReference type="ARBA" id="ARBA00059004"/>
    </source>
</evidence>
<feature type="domain" description="Histidine kinase" evidence="18">
    <location>
        <begin position="369"/>
        <end position="581"/>
    </location>
</feature>
<keyword evidence="12" id="KW-1133">Transmembrane helix</keyword>
<organism evidence="19 20">
    <name type="scientific">Shimia abyssi</name>
    <dbReference type="NCBI Taxonomy" id="1662395"/>
    <lineage>
        <taxon>Bacteria</taxon>
        <taxon>Pseudomonadati</taxon>
        <taxon>Pseudomonadota</taxon>
        <taxon>Alphaproteobacteria</taxon>
        <taxon>Rhodobacterales</taxon>
        <taxon>Roseobacteraceae</taxon>
    </lineage>
</organism>
<dbReference type="InterPro" id="IPR036890">
    <property type="entry name" value="HATPase_C_sf"/>
</dbReference>
<evidence type="ECO:0000256" key="2">
    <source>
        <dbReference type="ARBA" id="ARBA00004429"/>
    </source>
</evidence>
<evidence type="ECO:0000256" key="9">
    <source>
        <dbReference type="ARBA" id="ARBA00022741"/>
    </source>
</evidence>
<comment type="catalytic activity">
    <reaction evidence="1">
        <text>ATP + protein L-histidine = ADP + protein N-phospho-L-histidine.</text>
        <dbReference type="EC" id="2.7.13.3"/>
    </reaction>
</comment>
<keyword evidence="13" id="KW-0902">Two-component regulatory system</keyword>
<dbReference type="InterPro" id="IPR017055">
    <property type="entry name" value="Sig_transdc_His_kinase_DctB"/>
</dbReference>
<gene>
    <name evidence="19" type="ORF">CLV88_10394</name>
</gene>
<evidence type="ECO:0000256" key="13">
    <source>
        <dbReference type="ARBA" id="ARBA00023012"/>
    </source>
</evidence>
<evidence type="ECO:0000256" key="7">
    <source>
        <dbReference type="ARBA" id="ARBA00022679"/>
    </source>
</evidence>
<dbReference type="InterPro" id="IPR029151">
    <property type="entry name" value="Sensor-like_sf"/>
</dbReference>
<dbReference type="EMBL" id="PYGJ01000003">
    <property type="protein sequence ID" value="PSL20452.1"/>
    <property type="molecule type" value="Genomic_DNA"/>
</dbReference>
<comment type="subcellular location">
    <subcellularLocation>
        <location evidence="2">Cell inner membrane</location>
        <topology evidence="2">Multi-pass membrane protein</topology>
    </subcellularLocation>
</comment>
<sequence length="586" mass="63486">MRTWIRHRGAIFALFLLALAVVAGGVWRVGYGQALDQLAQRGEADLALEADRLTAQLRRYQELAVLMAEHPTLAALVQGEGNTAAAEALLLDAADKTAALDLVFARADGAVIVSAHGAAVPARDLLNTPYFERALHGALGTHHAVVTQDGQRAFYFASPSFGPDGRVVAVLVVIVDIEIVEENWRGDGPAVYFVDLVGEVFISNRSELLLWQRRGGDSGLVPPVGAAPPFREFYRSGHELWRVDWGPYIPARALHIVQDLPLIEMQGEALVDVAPALRLAGLQAAFVAAVAMVLGLFLWQAVERRRVLAEANVELEERVAARTKALSDTNIALRREILERQDAEAALKRAQADLVQAGKLSALGQMSAGISHELNQPLMAIQSFAENGERFLDKGRTEKAGENLGRIAQMATRMARIIKNLRAFARNESEPMGRVDLRAVIGQAVELTEARLRQDDITLSWNAKGTPVYALGGEVRLGQVFVNLINNAADAMVDAPKKAITIDLEAGPRLCVVVRDTGPGIAEPDRIFDPFYTTREVGSSEGMGLGLSISYGLVQSFGGNIRGTNAEDGGAVFTVELEYWQEDQVA</sequence>
<dbReference type="CDD" id="cd00082">
    <property type="entry name" value="HisKA"/>
    <property type="match status" value="1"/>
</dbReference>
<evidence type="ECO:0000256" key="10">
    <source>
        <dbReference type="ARBA" id="ARBA00022777"/>
    </source>
</evidence>
<evidence type="ECO:0000256" key="3">
    <source>
        <dbReference type="ARBA" id="ARBA00012438"/>
    </source>
</evidence>
<dbReference type="PRINTS" id="PR00344">
    <property type="entry name" value="BCTRLSENSOR"/>
</dbReference>
<comment type="function">
    <text evidence="15">Member of the two-component regulatory system DctB/DctD involved in the transport of C4-dicarboxylates. DctB functions as a membrane-associated protein kinase that phosphorylates DctD in response to environmental signals.</text>
</comment>
<dbReference type="SUPFAM" id="SSF55874">
    <property type="entry name" value="ATPase domain of HSP90 chaperone/DNA topoisomerase II/histidine kinase"/>
    <property type="match status" value="1"/>
</dbReference>
<dbReference type="AlphaFoldDB" id="A0A2P8FFF8"/>
<evidence type="ECO:0000256" key="17">
    <source>
        <dbReference type="SAM" id="Coils"/>
    </source>
</evidence>
<keyword evidence="9" id="KW-0547">Nucleotide-binding</keyword>
<keyword evidence="6" id="KW-0597">Phosphoprotein</keyword>
<evidence type="ECO:0000256" key="5">
    <source>
        <dbReference type="ARBA" id="ARBA00022519"/>
    </source>
</evidence>
<comment type="caution">
    <text evidence="19">The sequence shown here is derived from an EMBL/GenBank/DDBJ whole genome shotgun (WGS) entry which is preliminary data.</text>
</comment>
<dbReference type="PANTHER" id="PTHR43065:SF46">
    <property type="entry name" value="C4-DICARBOXYLATE TRANSPORT SENSOR PROTEIN DCTB"/>
    <property type="match status" value="1"/>
</dbReference>
<evidence type="ECO:0000256" key="1">
    <source>
        <dbReference type="ARBA" id="ARBA00000085"/>
    </source>
</evidence>
<keyword evidence="8" id="KW-0812">Transmembrane</keyword>
<evidence type="ECO:0000256" key="11">
    <source>
        <dbReference type="ARBA" id="ARBA00022840"/>
    </source>
</evidence>
<evidence type="ECO:0000256" key="4">
    <source>
        <dbReference type="ARBA" id="ARBA00022475"/>
    </source>
</evidence>
<dbReference type="Proteomes" id="UP000240418">
    <property type="component" value="Unassembled WGS sequence"/>
</dbReference>
<dbReference type="InterPro" id="IPR004358">
    <property type="entry name" value="Sig_transdc_His_kin-like_C"/>
</dbReference>
<evidence type="ECO:0000256" key="16">
    <source>
        <dbReference type="ARBA" id="ARBA00073143"/>
    </source>
</evidence>
<keyword evidence="5" id="KW-0997">Cell inner membrane</keyword>
<dbReference type="GO" id="GO:0000155">
    <property type="term" value="F:phosphorelay sensor kinase activity"/>
    <property type="evidence" value="ECO:0007669"/>
    <property type="project" value="InterPro"/>
</dbReference>
<dbReference type="SMART" id="SM00387">
    <property type="entry name" value="HATPase_c"/>
    <property type="match status" value="1"/>
</dbReference>
<dbReference type="Gene3D" id="1.10.287.130">
    <property type="match status" value="1"/>
</dbReference>
<dbReference type="InterPro" id="IPR005467">
    <property type="entry name" value="His_kinase_dom"/>
</dbReference>
<dbReference type="Gene3D" id="3.30.565.10">
    <property type="entry name" value="Histidine kinase-like ATPase, C-terminal domain"/>
    <property type="match status" value="1"/>
</dbReference>
<dbReference type="OrthoDB" id="7568856at2"/>
<dbReference type="PROSITE" id="PS50109">
    <property type="entry name" value="HIS_KIN"/>
    <property type="match status" value="1"/>
</dbReference>
<evidence type="ECO:0000256" key="8">
    <source>
        <dbReference type="ARBA" id="ARBA00022692"/>
    </source>
</evidence>
<evidence type="ECO:0000259" key="18">
    <source>
        <dbReference type="PROSITE" id="PS50109"/>
    </source>
</evidence>
<keyword evidence="4" id="KW-1003">Cell membrane</keyword>
<dbReference type="SUPFAM" id="SSF103190">
    <property type="entry name" value="Sensory domain-like"/>
    <property type="match status" value="1"/>
</dbReference>
<dbReference type="SUPFAM" id="SSF47384">
    <property type="entry name" value="Homodimeric domain of signal transducing histidine kinase"/>
    <property type="match status" value="1"/>
</dbReference>
<evidence type="ECO:0000313" key="19">
    <source>
        <dbReference type="EMBL" id="PSL20452.1"/>
    </source>
</evidence>
<keyword evidence="14" id="KW-0472">Membrane</keyword>
<keyword evidence="10 19" id="KW-0418">Kinase</keyword>
<dbReference type="GO" id="GO:0005886">
    <property type="term" value="C:plasma membrane"/>
    <property type="evidence" value="ECO:0007669"/>
    <property type="project" value="UniProtKB-SubCell"/>
</dbReference>
<feature type="coiled-coil region" evidence="17">
    <location>
        <begin position="333"/>
        <end position="360"/>
    </location>
</feature>
<dbReference type="Pfam" id="PF00512">
    <property type="entry name" value="HisKA"/>
    <property type="match status" value="1"/>
</dbReference>
<keyword evidence="7" id="KW-0808">Transferase</keyword>
<dbReference type="EC" id="2.7.13.3" evidence="3"/>
<dbReference type="GO" id="GO:0005524">
    <property type="term" value="F:ATP binding"/>
    <property type="evidence" value="ECO:0007669"/>
    <property type="project" value="UniProtKB-KW"/>
</dbReference>
<evidence type="ECO:0000256" key="6">
    <source>
        <dbReference type="ARBA" id="ARBA00022553"/>
    </source>
</evidence>
<evidence type="ECO:0000256" key="12">
    <source>
        <dbReference type="ARBA" id="ARBA00022989"/>
    </source>
</evidence>
<dbReference type="RefSeq" id="WP_106607686.1">
    <property type="nucleotide sequence ID" value="NZ_PYGJ01000003.1"/>
</dbReference>
<name>A0A2P8FFF8_9RHOB</name>
<reference evidence="19 20" key="1">
    <citation type="submission" date="2018-03" db="EMBL/GenBank/DDBJ databases">
        <title>Genomic Encyclopedia of Archaeal and Bacterial Type Strains, Phase II (KMG-II): from individual species to whole genera.</title>
        <authorList>
            <person name="Goeker M."/>
        </authorList>
    </citation>
    <scope>NUCLEOTIDE SEQUENCE [LARGE SCALE GENOMIC DNA]</scope>
    <source>
        <strain evidence="19 20">DSM 100673</strain>
    </source>
</reference>
<dbReference type="FunFam" id="1.10.287.130:FF:000049">
    <property type="entry name" value="C4-dicarboxylate transport sensor protein DctB"/>
    <property type="match status" value="1"/>
</dbReference>
<dbReference type="Pfam" id="PF02518">
    <property type="entry name" value="HATPase_c"/>
    <property type="match status" value="1"/>
</dbReference>
<dbReference type="InterPro" id="IPR036097">
    <property type="entry name" value="HisK_dim/P_sf"/>
</dbReference>
<keyword evidence="11" id="KW-0067">ATP-binding</keyword>